<evidence type="ECO:0000259" key="8">
    <source>
        <dbReference type="Pfam" id="PF01467"/>
    </source>
</evidence>
<dbReference type="Proteomes" id="UP000031408">
    <property type="component" value="Unassembled WGS sequence"/>
</dbReference>
<dbReference type="EC" id="2.7.7.70" evidence="1"/>
<dbReference type="GO" id="GO:0005975">
    <property type="term" value="P:carbohydrate metabolic process"/>
    <property type="evidence" value="ECO:0007669"/>
    <property type="project" value="InterPro"/>
</dbReference>
<keyword evidence="6" id="KW-0119">Carbohydrate metabolism</keyword>
<evidence type="ECO:0000256" key="1">
    <source>
        <dbReference type="ARBA" id="ARBA00012519"/>
    </source>
</evidence>
<evidence type="ECO:0000256" key="6">
    <source>
        <dbReference type="ARBA" id="ARBA00023277"/>
    </source>
</evidence>
<dbReference type="PANTHER" id="PTHR43793:SF2">
    <property type="entry name" value="BIFUNCTIONAL PROTEIN HLDE"/>
    <property type="match status" value="1"/>
</dbReference>
<dbReference type="OrthoDB" id="9795543at2"/>
<evidence type="ECO:0000313" key="9">
    <source>
        <dbReference type="EMBL" id="KIC95045.1"/>
    </source>
</evidence>
<evidence type="ECO:0000256" key="4">
    <source>
        <dbReference type="ARBA" id="ARBA00022741"/>
    </source>
</evidence>
<dbReference type="GO" id="GO:0016779">
    <property type="term" value="F:nucleotidyltransferase activity"/>
    <property type="evidence" value="ECO:0007669"/>
    <property type="project" value="UniProtKB-KW"/>
</dbReference>
<dbReference type="Pfam" id="PF01467">
    <property type="entry name" value="CTP_transf_like"/>
    <property type="match status" value="1"/>
</dbReference>
<dbReference type="InterPro" id="IPR004821">
    <property type="entry name" value="Cyt_trans-like"/>
</dbReference>
<sequence length="166" mass="18394">MRNPAIIPKKIYKLNELIHAVEVWKFLGKKISFTNGVFDILHQGHIYSLSQAAEEGDILIVGVNSDASVRRLGKGPERPINDQNSRALVLASLIMVDAVIIFDEDTPFQVITAILPDVIVKGGDYRVEQVVGHREVMENGGRVVINQIVEGFSTTSIVARMQSMKK</sequence>
<evidence type="ECO:0000256" key="2">
    <source>
        <dbReference type="ARBA" id="ARBA00022679"/>
    </source>
</evidence>
<name>A0A0C1ILG2_9BACT</name>
<dbReference type="PANTHER" id="PTHR43793">
    <property type="entry name" value="FAD SYNTHASE"/>
    <property type="match status" value="1"/>
</dbReference>
<comment type="caution">
    <text evidence="9">The sequence shown here is derived from an EMBL/GenBank/DDBJ whole genome shotgun (WGS) entry which is preliminary data.</text>
</comment>
<evidence type="ECO:0000256" key="7">
    <source>
        <dbReference type="ARBA" id="ARBA00047428"/>
    </source>
</evidence>
<dbReference type="InterPro" id="IPR011914">
    <property type="entry name" value="RfaE_dom_II"/>
</dbReference>
<dbReference type="NCBIfam" id="TIGR02199">
    <property type="entry name" value="rfaE_dom_II"/>
    <property type="match status" value="1"/>
</dbReference>
<evidence type="ECO:0000256" key="5">
    <source>
        <dbReference type="ARBA" id="ARBA00022840"/>
    </source>
</evidence>
<feature type="domain" description="Cytidyltransferase-like" evidence="8">
    <location>
        <begin position="33"/>
        <end position="159"/>
    </location>
</feature>
<dbReference type="NCBIfam" id="TIGR00125">
    <property type="entry name" value="cyt_tran_rel"/>
    <property type="match status" value="1"/>
</dbReference>
<keyword evidence="3" id="KW-0548">Nucleotidyltransferase</keyword>
<dbReference type="GO" id="GO:0016773">
    <property type="term" value="F:phosphotransferase activity, alcohol group as acceptor"/>
    <property type="evidence" value="ECO:0007669"/>
    <property type="project" value="InterPro"/>
</dbReference>
<keyword evidence="10" id="KW-1185">Reference proteome</keyword>
<dbReference type="InterPro" id="IPR050385">
    <property type="entry name" value="Archaeal_FAD_synthase"/>
</dbReference>
<dbReference type="RefSeq" id="WP_039139199.1">
    <property type="nucleotide sequence ID" value="NZ_JSVC01000009.1"/>
</dbReference>
<keyword evidence="4" id="KW-0547">Nucleotide-binding</keyword>
<comment type="catalytic activity">
    <reaction evidence="7">
        <text>D-glycero-beta-D-manno-heptose 1-phosphate + ATP + H(+) = ADP-D-glycero-beta-D-manno-heptose + diphosphate</text>
        <dbReference type="Rhea" id="RHEA:27465"/>
        <dbReference type="ChEBI" id="CHEBI:15378"/>
        <dbReference type="ChEBI" id="CHEBI:30616"/>
        <dbReference type="ChEBI" id="CHEBI:33019"/>
        <dbReference type="ChEBI" id="CHEBI:59967"/>
        <dbReference type="ChEBI" id="CHEBI:61593"/>
        <dbReference type="EC" id="2.7.7.70"/>
    </reaction>
</comment>
<keyword evidence="2" id="KW-0808">Transferase</keyword>
<dbReference type="EMBL" id="JSVC01000009">
    <property type="protein sequence ID" value="KIC95045.1"/>
    <property type="molecule type" value="Genomic_DNA"/>
</dbReference>
<accession>A0A0C1ILG2</accession>
<dbReference type="AlphaFoldDB" id="A0A0C1ILG2"/>
<gene>
    <name evidence="9" type="ORF">OI18_09200</name>
</gene>
<reference evidence="9 10" key="1">
    <citation type="submission" date="2014-11" db="EMBL/GenBank/DDBJ databases">
        <title>Genome sequence of Flavihumibacter solisilvae 3-3.</title>
        <authorList>
            <person name="Zhou G."/>
            <person name="Li M."/>
            <person name="Wang G."/>
        </authorList>
    </citation>
    <scope>NUCLEOTIDE SEQUENCE [LARGE SCALE GENOMIC DNA]</scope>
    <source>
        <strain evidence="9 10">3-3</strain>
    </source>
</reference>
<dbReference type="GO" id="GO:0005524">
    <property type="term" value="F:ATP binding"/>
    <property type="evidence" value="ECO:0007669"/>
    <property type="project" value="UniProtKB-KW"/>
</dbReference>
<evidence type="ECO:0000313" key="10">
    <source>
        <dbReference type="Proteomes" id="UP000031408"/>
    </source>
</evidence>
<dbReference type="SUPFAM" id="SSF52374">
    <property type="entry name" value="Nucleotidylyl transferase"/>
    <property type="match status" value="1"/>
</dbReference>
<organism evidence="9 10">
    <name type="scientific">Flavihumibacter solisilvae</name>
    <dbReference type="NCBI Taxonomy" id="1349421"/>
    <lineage>
        <taxon>Bacteria</taxon>
        <taxon>Pseudomonadati</taxon>
        <taxon>Bacteroidota</taxon>
        <taxon>Chitinophagia</taxon>
        <taxon>Chitinophagales</taxon>
        <taxon>Chitinophagaceae</taxon>
        <taxon>Flavihumibacter</taxon>
    </lineage>
</organism>
<dbReference type="InterPro" id="IPR014729">
    <property type="entry name" value="Rossmann-like_a/b/a_fold"/>
</dbReference>
<dbReference type="Gene3D" id="3.40.50.620">
    <property type="entry name" value="HUPs"/>
    <property type="match status" value="1"/>
</dbReference>
<protein>
    <recommendedName>
        <fullName evidence="1">D-glycero-beta-D-manno-heptose 1-phosphate adenylyltransferase</fullName>
        <ecNumber evidence="1">2.7.7.70</ecNumber>
    </recommendedName>
</protein>
<keyword evidence="5" id="KW-0067">ATP-binding</keyword>
<evidence type="ECO:0000256" key="3">
    <source>
        <dbReference type="ARBA" id="ARBA00022695"/>
    </source>
</evidence>
<dbReference type="STRING" id="1349421.OI18_09200"/>
<proteinExistence type="predicted"/>